<keyword evidence="3" id="KW-1185">Reference proteome</keyword>
<comment type="caution">
    <text evidence="2">The sequence shown here is derived from an EMBL/GenBank/DDBJ whole genome shotgun (WGS) entry which is preliminary data.</text>
</comment>
<protein>
    <submittedName>
        <fullName evidence="2">Uncharacterized protein</fullName>
    </submittedName>
</protein>
<keyword evidence="1" id="KW-1133">Transmembrane helix</keyword>
<name>A0ABX2E720_9FLAO</name>
<reference evidence="2 3" key="1">
    <citation type="journal article" date="2015" name="Int. J. Syst. Evol. Microbiol.">
        <title>Winogradskyella litoriviva sp. nov., isolated from coastal seawater.</title>
        <authorList>
            <person name="Nedashkovskaya O.I."/>
            <person name="Kukhlevskiy A.D."/>
            <person name="Zhukova N.V."/>
            <person name="Kim S.J."/>
            <person name="Rhee S.K."/>
            <person name="Mikhailov V.V."/>
        </authorList>
    </citation>
    <scope>NUCLEOTIDE SEQUENCE [LARGE SCALE GENOMIC DNA]</scope>
    <source>
        <strain evidence="2 3">KMM6491</strain>
    </source>
</reference>
<sequence>MKEDKTKVLLKKYKEGYTTLDDEQFLLDKTSGITPSLDAWSTFVKNNKIETPHNFNEKLWESFQNKKNRKRKVFVGIMSAAASLLLFITFIITNQKQEELNYSEKEALLSLAKEMVSNSDSTDNEKNIIYENDMVIIYTTKE</sequence>
<feature type="transmembrane region" description="Helical" evidence="1">
    <location>
        <begin position="73"/>
        <end position="92"/>
    </location>
</feature>
<evidence type="ECO:0000256" key="1">
    <source>
        <dbReference type="SAM" id="Phobius"/>
    </source>
</evidence>
<dbReference type="Proteomes" id="UP000805085">
    <property type="component" value="Unassembled WGS sequence"/>
</dbReference>
<dbReference type="EMBL" id="JABRWQ010000005">
    <property type="protein sequence ID" value="NRD23922.1"/>
    <property type="molecule type" value="Genomic_DNA"/>
</dbReference>
<gene>
    <name evidence="2" type="ORF">HNV10_11750</name>
</gene>
<keyword evidence="1" id="KW-0812">Transmembrane</keyword>
<proteinExistence type="predicted"/>
<dbReference type="RefSeq" id="WP_173301581.1">
    <property type="nucleotide sequence ID" value="NZ_JABRWQ010000005.1"/>
</dbReference>
<keyword evidence="1" id="KW-0472">Membrane</keyword>
<organism evidence="2 3">
    <name type="scientific">Winogradskyella litoriviva</name>
    <dbReference type="NCBI Taxonomy" id="1220182"/>
    <lineage>
        <taxon>Bacteria</taxon>
        <taxon>Pseudomonadati</taxon>
        <taxon>Bacteroidota</taxon>
        <taxon>Flavobacteriia</taxon>
        <taxon>Flavobacteriales</taxon>
        <taxon>Flavobacteriaceae</taxon>
        <taxon>Winogradskyella</taxon>
    </lineage>
</organism>
<evidence type="ECO:0000313" key="2">
    <source>
        <dbReference type="EMBL" id="NRD23922.1"/>
    </source>
</evidence>
<accession>A0ABX2E720</accession>
<evidence type="ECO:0000313" key="3">
    <source>
        <dbReference type="Proteomes" id="UP000805085"/>
    </source>
</evidence>